<sequence length="864" mass="99166">MRNNIFSTRHVKGMRSRNTKLPPTAGRILKSVPVDRLDLDRDFRLTGNCRKRKIFSNLRQRIRPLKISADLKSNLSNSSWKWKESRARNMKFINQTIDKIKMDHWKNQLTDVKLKHIDTFSRKMANPVSNLAFKVNERISETAMKRDSSSNSSYDPIAAKKRAQVSVIQKGLKKQGNKILTEAPSVFTNMDASTNVHTFDNKTNATMKKETFDRALNLVKRRCRYRNKKTKVKSINHFSPSSKNSINYILQDALIKAQIPIQAKNEPRKIEAYEKVGLRKDRKDWSSYNRTKNRTTYSVKESHIPYEILFNPDIDEVRDEEMILNQKVKPITFQIEETGGGKNIKYEIEGGGKMFETMVVRQNEEVFFSFLNDFSTNKTQLKKMKTRIEQLQRANTRKTKATVKSISPMKMLQNPLKSSVTHISPLNVNSPQIQSCTSKAKHLPRGGSFLSAVSMNSDDSEDFVFSPIKVTAPEASKGQEGFERAASCTGQMGPYKFKTPRKFEESTISSQSPSRRSSILSLNLAGPLIKERPGMSFRKSKDLEIVDESDSGSDSSDIKVDVMGKDHKLTVKPQKIARKSQSKVVIFSPAFSKGGDNSDTFSHDVKTPTEVPQKPTLARKISKKMTIQKKRGFYSNLNKNKSVGISKIQEEVKLERNQSEIKIRKGVNNKFRVQIPQNKMFKKYQTIIKEIGQGRQSKMTTIRDQSVYSGEEDDMISAISPTMEEKNGMFFFDIENPNKIIQRVLQSKKDKKVEVKKNIIDNTLKPKYGAKWYIQPKDWLKIYQDELKQINHEDEKSHHTILKTNSTLQKLIEKHNLSKNKKALIKRQSKASFSSSSDFESNSKDSIENFEDQMMKVIDKDKKS</sequence>
<keyword evidence="3" id="KW-1185">Reference proteome</keyword>
<feature type="region of interest" description="Disordered" evidence="1">
    <location>
        <begin position="828"/>
        <end position="864"/>
    </location>
</feature>
<accession>A0AAD1UGL3</accession>
<dbReference type="Proteomes" id="UP001295684">
    <property type="component" value="Unassembled WGS sequence"/>
</dbReference>
<protein>
    <submittedName>
        <fullName evidence="2">Uncharacterized protein</fullName>
    </submittedName>
</protein>
<feature type="compositionally biased region" description="Low complexity" evidence="1">
    <location>
        <begin position="830"/>
        <end position="840"/>
    </location>
</feature>
<name>A0AAD1UGL3_EUPCR</name>
<dbReference type="EMBL" id="CAMPGE010007374">
    <property type="protein sequence ID" value="CAI2366292.1"/>
    <property type="molecule type" value="Genomic_DNA"/>
</dbReference>
<evidence type="ECO:0000256" key="1">
    <source>
        <dbReference type="SAM" id="MobiDB-lite"/>
    </source>
</evidence>
<evidence type="ECO:0000313" key="2">
    <source>
        <dbReference type="EMBL" id="CAI2366292.1"/>
    </source>
</evidence>
<reference evidence="2" key="1">
    <citation type="submission" date="2023-07" db="EMBL/GenBank/DDBJ databases">
        <authorList>
            <consortium name="AG Swart"/>
            <person name="Singh M."/>
            <person name="Singh A."/>
            <person name="Seah K."/>
            <person name="Emmerich C."/>
        </authorList>
    </citation>
    <scope>NUCLEOTIDE SEQUENCE</scope>
    <source>
        <strain evidence="2">DP1</strain>
    </source>
</reference>
<proteinExistence type="predicted"/>
<organism evidence="2 3">
    <name type="scientific">Euplotes crassus</name>
    <dbReference type="NCBI Taxonomy" id="5936"/>
    <lineage>
        <taxon>Eukaryota</taxon>
        <taxon>Sar</taxon>
        <taxon>Alveolata</taxon>
        <taxon>Ciliophora</taxon>
        <taxon>Intramacronucleata</taxon>
        <taxon>Spirotrichea</taxon>
        <taxon>Hypotrichia</taxon>
        <taxon>Euplotida</taxon>
        <taxon>Euplotidae</taxon>
        <taxon>Moneuplotes</taxon>
    </lineage>
</organism>
<gene>
    <name evidence="2" type="ORF">ECRASSUSDP1_LOCUS7565</name>
</gene>
<dbReference type="AlphaFoldDB" id="A0AAD1UGL3"/>
<feature type="compositionally biased region" description="Basic and acidic residues" evidence="1">
    <location>
        <begin position="841"/>
        <end position="864"/>
    </location>
</feature>
<comment type="caution">
    <text evidence="2">The sequence shown here is derived from an EMBL/GenBank/DDBJ whole genome shotgun (WGS) entry which is preliminary data.</text>
</comment>
<feature type="region of interest" description="Disordered" evidence="1">
    <location>
        <begin position="540"/>
        <end position="559"/>
    </location>
</feature>
<evidence type="ECO:0000313" key="3">
    <source>
        <dbReference type="Proteomes" id="UP001295684"/>
    </source>
</evidence>